<dbReference type="EMBL" id="UPPP01000052">
    <property type="protein sequence ID" value="VBB05106.1"/>
    <property type="molecule type" value="Genomic_DNA"/>
</dbReference>
<keyword evidence="1" id="KW-0812">Transmembrane</keyword>
<feature type="transmembrane region" description="Helical" evidence="1">
    <location>
        <begin position="37"/>
        <end position="57"/>
    </location>
</feature>
<keyword evidence="1" id="KW-1133">Transmembrane helix</keyword>
<proteinExistence type="predicted"/>
<dbReference type="Proteomes" id="UP000277811">
    <property type="component" value="Unassembled WGS sequence"/>
</dbReference>
<feature type="transmembrane region" description="Helical" evidence="1">
    <location>
        <begin position="7"/>
        <end position="31"/>
    </location>
</feature>
<evidence type="ECO:0000313" key="2">
    <source>
        <dbReference type="EMBL" id="VBB05106.1"/>
    </source>
</evidence>
<accession>A0A498QY57</accession>
<reference evidence="2 3" key="1">
    <citation type="submission" date="2018-06" db="EMBL/GenBank/DDBJ databases">
        <authorList>
            <person name="Strepis N."/>
        </authorList>
    </citation>
    <scope>NUCLEOTIDE SEQUENCE [LARGE SCALE GENOMIC DNA]</scope>
    <source>
        <strain evidence="2">LUCI</strain>
    </source>
</reference>
<dbReference type="AlphaFoldDB" id="A0A498QY57"/>
<protein>
    <submittedName>
        <fullName evidence="2">Uncharacterized protein</fullName>
    </submittedName>
</protein>
<keyword evidence="3" id="KW-1185">Reference proteome</keyword>
<organism evidence="2 3">
    <name type="scientific">Lucifera butyrica</name>
    <dbReference type="NCBI Taxonomy" id="1351585"/>
    <lineage>
        <taxon>Bacteria</taxon>
        <taxon>Bacillati</taxon>
        <taxon>Bacillota</taxon>
        <taxon>Negativicutes</taxon>
        <taxon>Veillonellales</taxon>
        <taxon>Veillonellaceae</taxon>
        <taxon>Lucifera</taxon>
    </lineage>
</organism>
<evidence type="ECO:0000313" key="3">
    <source>
        <dbReference type="Proteomes" id="UP000277811"/>
    </source>
</evidence>
<name>A0A498QY57_9FIRM</name>
<dbReference type="RefSeq" id="WP_122626109.1">
    <property type="nucleotide sequence ID" value="NZ_UPPP01000052.1"/>
</dbReference>
<keyword evidence="1" id="KW-0472">Membrane</keyword>
<evidence type="ECO:0000256" key="1">
    <source>
        <dbReference type="SAM" id="Phobius"/>
    </source>
</evidence>
<gene>
    <name evidence="2" type="ORF">LUCI_0313</name>
</gene>
<sequence>MNDIEKGVIVFLKLMGLFLFVVGVSFMGMGFSDTEGLFPLTGIIIFSLAMISERIAWRSKVNYEVIENKIAESEIKCVRNTR</sequence>